<dbReference type="RefSeq" id="WP_033178934.1">
    <property type="nucleotide sequence ID" value="NZ_CP030140.1"/>
</dbReference>
<keyword evidence="2" id="KW-1185">Reference proteome</keyword>
<reference evidence="2" key="1">
    <citation type="submission" date="2018-06" db="EMBL/GenBank/DDBJ databases">
        <title>Complete genome sequences of Mycoplasma anatis, M. anseris and M. cloacale type strains.</title>
        <authorList>
            <person name="Grozner D."/>
            <person name="Forro B."/>
            <person name="Sulyok K.M."/>
            <person name="Marton S."/>
            <person name="Kreizinger Z."/>
            <person name="Banyai K."/>
            <person name="Gyuranecz M."/>
        </authorList>
    </citation>
    <scope>NUCLEOTIDE SEQUENCE [LARGE SCALE GENOMIC DNA]</scope>
    <source>
        <strain evidence="2">ATCC 49234</strain>
    </source>
</reference>
<sequence>MFNIPEIENFENTKILKQYKVLNVNDKNIFQIRTNINTNLKLKFYKNINGTTGNLYTNINEKMNDIFTEYDYTNSISFFTNEVIEENGFYLYTFDEKPNPETCFYYANGLTRTINDDNEESLTTIELNDIRALKTINNNNFKIEIVDFDDQEILKKMTLCFNTTSFINNISFVSNTGKIITPNNVKVKDNYFLPTIATPIIANENKVVWSFEFWKHIINFNVLDYLENEEKKEFSLNDFFGDNEPLIAETLYKCIFVSLVLQSGFLGYTKEQKENFKAIFYSGNDAAPFCDYLINKIIDIYKRANNQVSLNKIKTIILMLSSYIKSQHTWKGGFNTEHYIGLPFYLLLSTPENINDYEEFKRQAKFVFQSEWYNWEILEDGLTITSKIKLSDINKGLINFNGNILSFKELPNKLNEVNLSNSPVEFNTKESLNLNYLFFNALENERRASFPFYLGYQPKNPSEKPKPKKRIKKTISGITFTNLGFNKKALSMLSNETVRDYYLFNSSPFKQFKAYFWFYKWKYQEQWNDVLADTNNNFLPIMWSFSLQNYYTDLRHKASFAKHKALNDLYEKYNYDWRNYLREFLINNNYITTNDKIDFNTVNFKVEMHSSPKGTDYTPLPEKTRTITYEFQNPSLFWNIFNNFSADSAKDEEGWSHINYLKFNISIKFEVINDEVDSSAVNKNQVSHLIENSQEIEKLFYIDWTSRLDSVFELEFDFQDNNEVLDYIEINSIFDDSVEIRINDKKPVVFNLSNKIANDLPKTIIKI</sequence>
<protein>
    <submittedName>
        <fullName evidence="1">Uncharacterized protein</fullName>
    </submittedName>
</protein>
<dbReference type="Proteomes" id="UP000250218">
    <property type="component" value="Chromosome"/>
</dbReference>
<dbReference type="AlphaFoldDB" id="A0A2Z4NDS8"/>
<gene>
    <name evidence="1" type="ORF">DP065_03010</name>
</gene>
<accession>A0A2Z4NDS8</accession>
<organism evidence="1 2">
    <name type="scientific">[Mycoplasma] anseris</name>
    <dbReference type="NCBI Taxonomy" id="92400"/>
    <lineage>
        <taxon>Bacteria</taxon>
        <taxon>Bacillati</taxon>
        <taxon>Mycoplasmatota</taxon>
        <taxon>Mycoplasmoidales</taxon>
        <taxon>Metamycoplasmataceae</taxon>
        <taxon>Metamycoplasma</taxon>
    </lineage>
</organism>
<dbReference type="EMBL" id="CP030140">
    <property type="protein sequence ID" value="AWX69699.1"/>
    <property type="molecule type" value="Genomic_DNA"/>
</dbReference>
<proteinExistence type="predicted"/>
<name>A0A2Z4NDS8_9BACT</name>
<evidence type="ECO:0000313" key="2">
    <source>
        <dbReference type="Proteomes" id="UP000250218"/>
    </source>
</evidence>
<dbReference type="KEGG" id="mane:DP065_03010"/>
<evidence type="ECO:0000313" key="1">
    <source>
        <dbReference type="EMBL" id="AWX69699.1"/>
    </source>
</evidence>